<dbReference type="PANTHER" id="PTHR42105:SF1">
    <property type="entry name" value="TRANSALDOLASE"/>
    <property type="match status" value="1"/>
</dbReference>
<feature type="region of interest" description="Disordered" evidence="1">
    <location>
        <begin position="95"/>
        <end position="121"/>
    </location>
</feature>
<dbReference type="GO" id="GO:0006098">
    <property type="term" value="P:pentose-phosphate shunt"/>
    <property type="evidence" value="ECO:0007669"/>
    <property type="project" value="UniProtKB-UniPathway"/>
</dbReference>
<feature type="region of interest" description="Disordered" evidence="1">
    <location>
        <begin position="393"/>
        <end position="558"/>
    </location>
</feature>
<keyword evidence="3" id="KW-1185">Reference proteome</keyword>
<feature type="region of interest" description="Disordered" evidence="1">
    <location>
        <begin position="315"/>
        <end position="371"/>
    </location>
</feature>
<proteinExistence type="predicted"/>
<dbReference type="EMBL" id="KB445585">
    <property type="protein sequence ID" value="EMD86461.1"/>
    <property type="molecule type" value="Genomic_DNA"/>
</dbReference>
<feature type="compositionally biased region" description="Polar residues" evidence="1">
    <location>
        <begin position="1978"/>
        <end position="1988"/>
    </location>
</feature>
<feature type="compositionally biased region" description="Basic and acidic residues" evidence="1">
    <location>
        <begin position="496"/>
        <end position="517"/>
    </location>
</feature>
<protein>
    <submittedName>
        <fullName evidence="2">Uncharacterized protein</fullName>
    </submittedName>
</protein>
<accession>M2TXN0</accession>
<evidence type="ECO:0000313" key="2">
    <source>
        <dbReference type="EMBL" id="EMD86461.1"/>
    </source>
</evidence>
<feature type="compositionally biased region" description="Low complexity" evidence="1">
    <location>
        <begin position="666"/>
        <end position="675"/>
    </location>
</feature>
<feature type="compositionally biased region" description="Basic and acidic residues" evidence="1">
    <location>
        <begin position="1591"/>
        <end position="1600"/>
    </location>
</feature>
<sequence length="1988" mass="219088">MNNEPAGLVGQRTNCVRLANCQFIVACMHEDDIVLLDRALVQSDLLRGREPPPDSPTQMPKMCRWDWAGMGDALASWARANGPEHLDGQNMTIWRHSGGERGRGSEAQRGKGQWGQPGPAAEASAIARKATSLSASSQRACSAIVTRTTLAVCASWWCRLRSLVLVAPSPRSLSALLPLAPAAAAAQLLTRAPPSLRYDTPALSSPSSQSVACHRAASHSRYSTMGFDNDKYPLPAPTESSTLDSADESIHIDDIDTNVSTNVSNRTDRTSYSVPDDGTPITINTTTPTKPHGGGTLHKKFPSQTSLLIEYFDTGSTDGQDQRRASVRVRITPSSRKSKKSLANDHIQISQASRNHRKPSSTRRISLASESRDELIDTRSVVFSDISALPPENTSFLPSFADDDDSDGGRYIPVPSDISSMPTDSMTGATEIIPPARRRSRSIERDAVTDSMVSQAIKDTLKAPREQRSRSLSKDRITQRVMEKLQQQAAEGNLSKPKERSSKSRETSRRRDDDLSSSRKSHRRRSKDVERVGGVSGTESSVLSSNIDRRSVVSGTSSINNPKLLATVEDAIKRLILPELNALKEENRTSRNVDKLERSNRDSTTLYEPAESTSSRDPSKRRVSKSSSTPKLHSNKPKVTLNRDNDDPAITLTGTSSRKSDRRSSRSSISSFAESTTREEKSHRRKSRDKEGLSQRESALLSLAGAGLTTAALKHHTSREEKEEERKHRKHRSSRSIRSRSESVSDSLHEEKRPKELVPPLPFNQSEMIGGSELTRDSILSAETETKERPESRSSASTGISGTGAETPLQQVPRGFASPSPLTPSRTPNALQQNLGSAHSNRSTGEVRQSTPKSERSYTSRQKEANDAGLSAAAAAKIRAIEQSQSQVSKYEIESDTQSGRGVSPIQSEASYRGDTTNTGSPRRFHSIRSGPSVSSLGDHFERRQSGLSIASLDSTASTKAARTRKRPQGVTLESKKSILNEPSTPTDTKEFFERNHKKNEQYRRELEENPLTPPPVNYNRLTQYTDDSVGGPDLSLDRDPKLAQDIRKVGSIPEYIHTPLAVESAVASLYDQTELSVRSSKASSPLKKSTLSQVSTNPAYVQTDNVPAGQRWAAIRDKAEALSQGNKVENSPKQSIPRENSPRQSIAESEDAASIEEAPRMHHSAFPVGQDDMPEIGYGLDDQSDVTTNPSIIQGPIGGGKGYRDRTDELLDMQEERERTPTSFSKGAHLHRHEQPSPATFDDERQPTVEDDYDHPYPGETPYEQAGYAQSTRTPLSGQTGWKDEGYQSANHGEGYTPQNRKYSKMFEDDDYGDDYDGMALGEDAFGAPRAKHDRHVSGNSHGIDSPLYDAATGKGIDHIQSKDIVALMDHLTVRDAQRNARDTEILVTLVRSAAEMRTQLDDLKQFIKVQDNMIMNTTDKRVNLAEQRILGGPRPQPVTPPRFNRNNSEEEIETKKKSVFRRALKGLSAGKGDGDIKHIEAMLVQLLGEVEGLKQVNQLSLDQQQQQQQQQQEAARTNSMTSLENRRQSGDAGYEPEGRANTAESPNQSGYFSIPSSSRRIQDLHSGYDVGPTTRISTVREESDEEYDERSPGYENTERMTTPTQEAFQEKRASLGTPPQASRAARDSRDSRELQSQENTPKRKHKSNSSSIFGIPKISRWSKTTASTNPESLPRNSGSGDKRPFSAHSIHSRSSSQDDYYDEEEPYAQHADDRLRSNTSLAREDQASIRSVRSPSPLIPEENAYEMEDPKYQAHRNSLNLQHPQPRPGPTGRHQNNLETQAQIFQPTNRSSISSPDFDQWGSMPSLARNRLSGMSAPHASNLSPISSDGSYSQASEHQNGSARQPKAMEDGPLMPPQQTLAGYGQTRQMYSSPNEFGSQGALTPLAPIAEVRYSLETDRGHRMTPTASSRASSASLRTMSDLSTPQRKITGPRAMGSRSPQPNSPLQHSDTVVRRKPIEGAALMKKTDDLESLESYRSSLDSEIF</sequence>
<feature type="compositionally biased region" description="Basic and acidic residues" evidence="1">
    <location>
        <begin position="853"/>
        <end position="866"/>
    </location>
</feature>
<feature type="compositionally biased region" description="Polar residues" evidence="1">
    <location>
        <begin position="1821"/>
        <end position="1845"/>
    </location>
</feature>
<feature type="compositionally biased region" description="Basic and acidic residues" evidence="1">
    <location>
        <begin position="1203"/>
        <end position="1221"/>
    </location>
</feature>
<dbReference type="OMA" id="MPEIGYG"/>
<feature type="compositionally biased region" description="Polar residues" evidence="1">
    <location>
        <begin position="1124"/>
        <end position="1145"/>
    </location>
</feature>
<feature type="compositionally biased region" description="Polar residues" evidence="1">
    <location>
        <begin position="417"/>
        <end position="428"/>
    </location>
</feature>
<dbReference type="UniPathway" id="UPA00115">
    <property type="reaction ID" value="UER00414"/>
</dbReference>
<gene>
    <name evidence="2" type="ORF">COCHEDRAFT_1207428</name>
</gene>
<feature type="compositionally biased region" description="Polar residues" evidence="1">
    <location>
        <begin position="1941"/>
        <end position="1953"/>
    </location>
</feature>
<feature type="compositionally biased region" description="Basic and acidic residues" evidence="1">
    <location>
        <begin position="676"/>
        <end position="694"/>
    </location>
</feature>
<dbReference type="OrthoDB" id="5382102at2759"/>
<dbReference type="GO" id="GO:0005975">
    <property type="term" value="P:carbohydrate metabolic process"/>
    <property type="evidence" value="ECO:0007669"/>
    <property type="project" value="InterPro"/>
</dbReference>
<feature type="region of interest" description="Disordered" evidence="1">
    <location>
        <begin position="1506"/>
        <end position="1863"/>
    </location>
</feature>
<feature type="compositionally biased region" description="Low complexity" evidence="1">
    <location>
        <begin position="1688"/>
        <end position="1697"/>
    </location>
</feature>
<evidence type="ECO:0000313" key="3">
    <source>
        <dbReference type="Proteomes" id="UP000016936"/>
    </source>
</evidence>
<dbReference type="eggNOG" id="ENOG502RA0T">
    <property type="taxonomic scope" value="Eukaryota"/>
</dbReference>
<feature type="region of interest" description="Disordered" evidence="1">
    <location>
        <begin position="882"/>
        <end position="937"/>
    </location>
</feature>
<dbReference type="Proteomes" id="UP000016936">
    <property type="component" value="Unassembled WGS sequence"/>
</dbReference>
<reference evidence="3" key="2">
    <citation type="journal article" date="2013" name="PLoS Genet.">
        <title>Comparative genome structure, secondary metabolite, and effector coding capacity across Cochliobolus pathogens.</title>
        <authorList>
            <person name="Condon B.J."/>
            <person name="Leng Y."/>
            <person name="Wu D."/>
            <person name="Bushley K.E."/>
            <person name="Ohm R.A."/>
            <person name="Otillar R."/>
            <person name="Martin J."/>
            <person name="Schackwitz W."/>
            <person name="Grimwood J."/>
            <person name="MohdZainudin N."/>
            <person name="Xue C."/>
            <person name="Wang R."/>
            <person name="Manning V.A."/>
            <person name="Dhillon B."/>
            <person name="Tu Z.J."/>
            <person name="Steffenson B.J."/>
            <person name="Salamov A."/>
            <person name="Sun H."/>
            <person name="Lowry S."/>
            <person name="LaButti K."/>
            <person name="Han J."/>
            <person name="Copeland A."/>
            <person name="Lindquist E."/>
            <person name="Barry K."/>
            <person name="Schmutz J."/>
            <person name="Baker S.E."/>
            <person name="Ciuffetti L.M."/>
            <person name="Grigoriev I.V."/>
            <person name="Zhong S."/>
            <person name="Turgeon B.G."/>
        </authorList>
    </citation>
    <scope>NUCLEOTIDE SEQUENCE [LARGE SCALE GENOMIC DNA]</scope>
    <source>
        <strain evidence="3">C5 / ATCC 48332 / race O</strain>
    </source>
</reference>
<feature type="compositionally biased region" description="Polar residues" evidence="1">
    <location>
        <begin position="1663"/>
        <end position="1681"/>
    </location>
</feature>
<dbReference type="PROSITE" id="PS01054">
    <property type="entry name" value="TRANSALDOLASE_1"/>
    <property type="match status" value="1"/>
</dbReference>
<name>M2TXN0_COCH5</name>
<feature type="compositionally biased region" description="Polar residues" evidence="1">
    <location>
        <begin position="261"/>
        <end position="273"/>
    </location>
</feature>
<feature type="compositionally biased region" description="Polar residues" evidence="1">
    <location>
        <begin position="1515"/>
        <end position="1525"/>
    </location>
</feature>
<feature type="compositionally biased region" description="Polar residues" evidence="1">
    <location>
        <begin position="1544"/>
        <end position="1561"/>
    </location>
</feature>
<feature type="region of interest" description="Disordered" evidence="1">
    <location>
        <begin position="1432"/>
        <end position="1456"/>
    </location>
</feature>
<evidence type="ECO:0000256" key="1">
    <source>
        <dbReference type="SAM" id="MobiDB-lite"/>
    </source>
</evidence>
<feature type="compositionally biased region" description="Basic and acidic residues" evidence="1">
    <location>
        <begin position="1712"/>
        <end position="1729"/>
    </location>
</feature>
<feature type="region of interest" description="Disordered" evidence="1">
    <location>
        <begin position="1900"/>
        <end position="1988"/>
    </location>
</feature>
<feature type="compositionally biased region" description="Polar residues" evidence="1">
    <location>
        <begin position="602"/>
        <end position="616"/>
    </location>
</feature>
<feature type="region of interest" description="Disordered" evidence="1">
    <location>
        <begin position="711"/>
        <end position="870"/>
    </location>
</feature>
<feature type="compositionally biased region" description="Basic and acidic residues" evidence="1">
    <location>
        <begin position="589"/>
        <end position="601"/>
    </location>
</feature>
<feature type="compositionally biased region" description="Basic and acidic residues" evidence="1">
    <location>
        <begin position="1626"/>
        <end position="1637"/>
    </location>
</feature>
<dbReference type="PANTHER" id="PTHR42105">
    <property type="entry name" value="DIM2-ASSOCIATED PROTEIN 1"/>
    <property type="match status" value="1"/>
</dbReference>
<feature type="region of interest" description="Disordered" evidence="1">
    <location>
        <begin position="589"/>
        <end position="696"/>
    </location>
</feature>
<feature type="compositionally biased region" description="Polar residues" evidence="1">
    <location>
        <begin position="896"/>
        <end position="921"/>
    </location>
</feature>
<feature type="compositionally biased region" description="Low complexity" evidence="1">
    <location>
        <begin position="793"/>
        <end position="807"/>
    </location>
</feature>
<dbReference type="HOGENOM" id="CLU_003025_0_0_1"/>
<feature type="compositionally biased region" description="Basic residues" evidence="1">
    <location>
        <begin position="727"/>
        <end position="738"/>
    </location>
</feature>
<dbReference type="STRING" id="701091.M2TXN0"/>
<feature type="compositionally biased region" description="Basic and acidic residues" evidence="1">
    <location>
        <begin position="739"/>
        <end position="756"/>
    </location>
</feature>
<reference evidence="2 3" key="1">
    <citation type="journal article" date="2012" name="PLoS Pathog.">
        <title>Diverse lifestyles and strategies of plant pathogenesis encoded in the genomes of eighteen Dothideomycetes fungi.</title>
        <authorList>
            <person name="Ohm R.A."/>
            <person name="Feau N."/>
            <person name="Henrissat B."/>
            <person name="Schoch C.L."/>
            <person name="Horwitz B.A."/>
            <person name="Barry K.W."/>
            <person name="Condon B.J."/>
            <person name="Copeland A.C."/>
            <person name="Dhillon B."/>
            <person name="Glaser F."/>
            <person name="Hesse C.N."/>
            <person name="Kosti I."/>
            <person name="LaButti K."/>
            <person name="Lindquist E.A."/>
            <person name="Lucas S."/>
            <person name="Salamov A.A."/>
            <person name="Bradshaw R.E."/>
            <person name="Ciuffetti L."/>
            <person name="Hamelin R.C."/>
            <person name="Kema G.H.J."/>
            <person name="Lawrence C."/>
            <person name="Scott J.A."/>
            <person name="Spatafora J.W."/>
            <person name="Turgeon B.G."/>
            <person name="de Wit P.J.G.M."/>
            <person name="Zhong S."/>
            <person name="Goodwin S.B."/>
            <person name="Grigoriev I.V."/>
        </authorList>
    </citation>
    <scope>NUCLEOTIDE SEQUENCE [LARGE SCALE GENOMIC DNA]</scope>
    <source>
        <strain evidence="3">C5 / ATCC 48332 / race O</strain>
    </source>
</reference>
<feature type="compositionally biased region" description="Low complexity" evidence="1">
    <location>
        <begin position="1906"/>
        <end position="1923"/>
    </location>
</feature>
<feature type="region of interest" description="Disordered" evidence="1">
    <location>
        <begin position="1121"/>
        <end position="1302"/>
    </location>
</feature>
<feature type="compositionally biased region" description="Polar residues" evidence="1">
    <location>
        <begin position="1775"/>
        <end position="1799"/>
    </location>
</feature>
<feature type="compositionally biased region" description="Basic and acidic residues" evidence="1">
    <location>
        <begin position="97"/>
        <end position="109"/>
    </location>
</feature>
<feature type="compositionally biased region" description="Polar residues" evidence="1">
    <location>
        <begin position="537"/>
        <end position="546"/>
    </location>
</feature>
<feature type="compositionally biased region" description="Polar residues" evidence="1">
    <location>
        <begin position="823"/>
        <end position="852"/>
    </location>
</feature>
<feature type="compositionally biased region" description="Polar residues" evidence="1">
    <location>
        <begin position="1269"/>
        <end position="1281"/>
    </location>
</feature>
<dbReference type="InterPro" id="IPR018225">
    <property type="entry name" value="Transaldolase_AS"/>
</dbReference>
<feature type="compositionally biased region" description="Basic and acidic residues" evidence="1">
    <location>
        <begin position="459"/>
        <end position="483"/>
    </location>
</feature>
<organism evidence="2 3">
    <name type="scientific">Cochliobolus heterostrophus (strain C5 / ATCC 48332 / race O)</name>
    <name type="common">Southern corn leaf blight fungus</name>
    <name type="synonym">Bipolaris maydis</name>
    <dbReference type="NCBI Taxonomy" id="701091"/>
    <lineage>
        <taxon>Eukaryota</taxon>
        <taxon>Fungi</taxon>
        <taxon>Dikarya</taxon>
        <taxon>Ascomycota</taxon>
        <taxon>Pezizomycotina</taxon>
        <taxon>Dothideomycetes</taxon>
        <taxon>Pleosporomycetidae</taxon>
        <taxon>Pleosporales</taxon>
        <taxon>Pleosporineae</taxon>
        <taxon>Pleosporaceae</taxon>
        <taxon>Bipolaris</taxon>
    </lineage>
</organism>
<feature type="compositionally biased region" description="Low complexity" evidence="1">
    <location>
        <begin position="279"/>
        <end position="291"/>
    </location>
</feature>
<feature type="region of interest" description="Disordered" evidence="1">
    <location>
        <begin position="261"/>
        <end position="298"/>
    </location>
</feature>